<organism evidence="1 2">
    <name type="scientific">Endozoicomonas numazuensis</name>
    <dbReference type="NCBI Taxonomy" id="1137799"/>
    <lineage>
        <taxon>Bacteria</taxon>
        <taxon>Pseudomonadati</taxon>
        <taxon>Pseudomonadota</taxon>
        <taxon>Gammaproteobacteria</taxon>
        <taxon>Oceanospirillales</taxon>
        <taxon>Endozoicomonadaceae</taxon>
        <taxon>Endozoicomonas</taxon>
    </lineage>
</organism>
<dbReference type="AlphaFoldDB" id="A0A081NDI7"/>
<dbReference type="OrthoDB" id="574717at2"/>
<evidence type="ECO:0008006" key="3">
    <source>
        <dbReference type="Google" id="ProtNLM"/>
    </source>
</evidence>
<dbReference type="PROSITE" id="PS51257">
    <property type="entry name" value="PROKAR_LIPOPROTEIN"/>
    <property type="match status" value="1"/>
</dbReference>
<reference evidence="1 2" key="1">
    <citation type="submission" date="2014-06" db="EMBL/GenBank/DDBJ databases">
        <title>Whole Genome Sequences of Three Symbiotic Endozoicomonas Bacteria.</title>
        <authorList>
            <person name="Neave M.J."/>
            <person name="Apprill A."/>
            <person name="Voolstra C.R."/>
        </authorList>
    </citation>
    <scope>NUCLEOTIDE SEQUENCE [LARGE SCALE GENOMIC DNA]</scope>
    <source>
        <strain evidence="1 2">DSM 25634</strain>
    </source>
</reference>
<dbReference type="RefSeq" id="WP_034840117.1">
    <property type="nucleotide sequence ID" value="NZ_JOKH01000005.1"/>
</dbReference>
<keyword evidence="2" id="KW-1185">Reference proteome</keyword>
<proteinExistence type="predicted"/>
<gene>
    <name evidence="1" type="ORF">GZ78_21915</name>
</gene>
<name>A0A081NDI7_9GAMM</name>
<dbReference type="STRING" id="1137799.GZ78_21915"/>
<dbReference type="eggNOG" id="ENOG5032V9B">
    <property type="taxonomic scope" value="Bacteria"/>
</dbReference>
<evidence type="ECO:0000313" key="2">
    <source>
        <dbReference type="Proteomes" id="UP000028073"/>
    </source>
</evidence>
<dbReference type="Proteomes" id="UP000028073">
    <property type="component" value="Unassembled WGS sequence"/>
</dbReference>
<evidence type="ECO:0000313" key="1">
    <source>
        <dbReference type="EMBL" id="KEQ16510.1"/>
    </source>
</evidence>
<accession>A0A081NDI7</accession>
<protein>
    <recommendedName>
        <fullName evidence="3">Lipoprotein</fullName>
    </recommendedName>
</protein>
<sequence>MSLKTPTLLLLALLLGGCSTLGWKVGDMGKIQFDLNEINKEGLRGSGDNMRAVSYEFCIPDKIEHVDQVMAIDPTLVVYRDSPGKIRCRTDEYLAIGDTKQLDYYEVLRKLAELDYVKSIQEATFE</sequence>
<comment type="caution">
    <text evidence="1">The sequence shown here is derived from an EMBL/GenBank/DDBJ whole genome shotgun (WGS) entry which is preliminary data.</text>
</comment>
<dbReference type="EMBL" id="JOKH01000005">
    <property type="protein sequence ID" value="KEQ16510.1"/>
    <property type="molecule type" value="Genomic_DNA"/>
</dbReference>